<dbReference type="Pfam" id="PF07224">
    <property type="entry name" value="Chlorophyllase"/>
    <property type="match status" value="1"/>
</dbReference>
<sequence length="321" mass="34163">MSPSPLPFPESLLGSPAPVVSVRPLILDAPGRGDALQVRVTAPTTGDDLPVLLFAHGFGKSMDAYAPLTEFWAAHGFVVIQPTFLDSRTLNVTPDDPRSPEIWCIRAHDLRVVLDQLSRVEAAVPGLRGRLNQSRTVAVGHSWGGQSVSLLLGARVRGPDGQPGESLADPRVQAGILLATPGEGGASLTPFAAQHFPFMNPDFVQLTVPNLVVAGDRDQSLLSTRGPDWFAEPYFLSPGSTDLLTLFGAEHSLGGISGYGVTETTDEHPERVALLQRLTWAYLRSALDPADSSWAQARAALNATPDGLGRIESKPPGHPRG</sequence>
<keyword evidence="2" id="KW-1185">Reference proteome</keyword>
<dbReference type="InterPro" id="IPR029058">
    <property type="entry name" value="AB_hydrolase_fold"/>
</dbReference>
<comment type="caution">
    <text evidence="1">The sequence shown here is derived from an EMBL/GenBank/DDBJ whole genome shotgun (WGS) entry which is preliminary data.</text>
</comment>
<dbReference type="PANTHER" id="PTHR33428:SF14">
    <property type="entry name" value="CARBOXYLESTERASE TYPE B DOMAIN-CONTAINING PROTEIN"/>
    <property type="match status" value="1"/>
</dbReference>
<evidence type="ECO:0000313" key="2">
    <source>
        <dbReference type="Proteomes" id="UP000483286"/>
    </source>
</evidence>
<evidence type="ECO:0000313" key="1">
    <source>
        <dbReference type="EMBL" id="MVN88723.1"/>
    </source>
</evidence>
<dbReference type="Gene3D" id="3.40.50.1820">
    <property type="entry name" value="alpha/beta hydrolase"/>
    <property type="match status" value="1"/>
</dbReference>
<dbReference type="EMBL" id="WQLB01000033">
    <property type="protein sequence ID" value="MVN88723.1"/>
    <property type="molecule type" value="Genomic_DNA"/>
</dbReference>
<reference evidence="1 2" key="1">
    <citation type="submission" date="2019-12" db="EMBL/GenBank/DDBJ databases">
        <title>Deinococcus sp. HMF7620 Genome sequencing and assembly.</title>
        <authorList>
            <person name="Kang H."/>
            <person name="Kim H."/>
            <person name="Joh K."/>
        </authorList>
    </citation>
    <scope>NUCLEOTIDE SEQUENCE [LARGE SCALE GENOMIC DNA]</scope>
    <source>
        <strain evidence="1 2">HMF7620</strain>
    </source>
</reference>
<name>A0A7C9MAY2_9DEIO</name>
<organism evidence="1 2">
    <name type="scientific">Deinococcus arboris</name>
    <dbReference type="NCBI Taxonomy" id="2682977"/>
    <lineage>
        <taxon>Bacteria</taxon>
        <taxon>Thermotogati</taxon>
        <taxon>Deinococcota</taxon>
        <taxon>Deinococci</taxon>
        <taxon>Deinococcales</taxon>
        <taxon>Deinococcaceae</taxon>
        <taxon>Deinococcus</taxon>
    </lineage>
</organism>
<dbReference type="RefSeq" id="WP_157460792.1">
    <property type="nucleotide sequence ID" value="NZ_WQLB01000033.1"/>
</dbReference>
<dbReference type="InterPro" id="IPR017395">
    <property type="entry name" value="Chlorophyllase-like"/>
</dbReference>
<protein>
    <submittedName>
        <fullName evidence="1">Alpha/beta fold hydrolase</fullName>
    </submittedName>
</protein>
<gene>
    <name evidence="1" type="ORF">GO986_18455</name>
</gene>
<dbReference type="GO" id="GO:0016787">
    <property type="term" value="F:hydrolase activity"/>
    <property type="evidence" value="ECO:0007669"/>
    <property type="project" value="UniProtKB-KW"/>
</dbReference>
<keyword evidence="1" id="KW-0378">Hydrolase</keyword>
<dbReference type="AlphaFoldDB" id="A0A7C9MAY2"/>
<dbReference type="Proteomes" id="UP000483286">
    <property type="component" value="Unassembled WGS sequence"/>
</dbReference>
<dbReference type="SUPFAM" id="SSF53474">
    <property type="entry name" value="alpha/beta-Hydrolases"/>
    <property type="match status" value="1"/>
</dbReference>
<dbReference type="PANTHER" id="PTHR33428">
    <property type="entry name" value="CHLOROPHYLLASE-2, CHLOROPLASTIC"/>
    <property type="match status" value="1"/>
</dbReference>
<proteinExistence type="predicted"/>
<accession>A0A7C9MAY2</accession>